<protein>
    <submittedName>
        <fullName evidence="2">Uncharacterized protein</fullName>
    </submittedName>
</protein>
<name>A0AAN9DZ01_CROPI</name>
<evidence type="ECO:0000313" key="2">
    <source>
        <dbReference type="EMBL" id="KAK7243309.1"/>
    </source>
</evidence>
<dbReference type="Proteomes" id="UP001372338">
    <property type="component" value="Unassembled WGS sequence"/>
</dbReference>
<dbReference type="AlphaFoldDB" id="A0AAN9DZ01"/>
<keyword evidence="1" id="KW-1133">Transmembrane helix</keyword>
<keyword evidence="3" id="KW-1185">Reference proteome</keyword>
<evidence type="ECO:0000313" key="3">
    <source>
        <dbReference type="Proteomes" id="UP001372338"/>
    </source>
</evidence>
<organism evidence="2 3">
    <name type="scientific">Crotalaria pallida</name>
    <name type="common">Smooth rattlebox</name>
    <name type="synonym">Crotalaria striata</name>
    <dbReference type="NCBI Taxonomy" id="3830"/>
    <lineage>
        <taxon>Eukaryota</taxon>
        <taxon>Viridiplantae</taxon>
        <taxon>Streptophyta</taxon>
        <taxon>Embryophyta</taxon>
        <taxon>Tracheophyta</taxon>
        <taxon>Spermatophyta</taxon>
        <taxon>Magnoliopsida</taxon>
        <taxon>eudicotyledons</taxon>
        <taxon>Gunneridae</taxon>
        <taxon>Pentapetalae</taxon>
        <taxon>rosids</taxon>
        <taxon>fabids</taxon>
        <taxon>Fabales</taxon>
        <taxon>Fabaceae</taxon>
        <taxon>Papilionoideae</taxon>
        <taxon>50 kb inversion clade</taxon>
        <taxon>genistoids sensu lato</taxon>
        <taxon>core genistoids</taxon>
        <taxon>Crotalarieae</taxon>
        <taxon>Crotalaria</taxon>
    </lineage>
</organism>
<reference evidence="2 3" key="1">
    <citation type="submission" date="2024-01" db="EMBL/GenBank/DDBJ databases">
        <title>The genomes of 5 underutilized Papilionoideae crops provide insights into root nodulation and disease resistanc.</title>
        <authorList>
            <person name="Yuan L."/>
        </authorList>
    </citation>
    <scope>NUCLEOTIDE SEQUENCE [LARGE SCALE GENOMIC DNA]</scope>
    <source>
        <strain evidence="2">ZHUSHIDOU_FW_LH</strain>
        <tissue evidence="2">Leaf</tissue>
    </source>
</reference>
<evidence type="ECO:0000256" key="1">
    <source>
        <dbReference type="SAM" id="Phobius"/>
    </source>
</evidence>
<feature type="transmembrane region" description="Helical" evidence="1">
    <location>
        <begin position="59"/>
        <end position="77"/>
    </location>
</feature>
<keyword evidence="1" id="KW-0812">Transmembrane</keyword>
<proteinExistence type="predicted"/>
<keyword evidence="1" id="KW-0472">Membrane</keyword>
<dbReference type="EMBL" id="JAYWIO010000008">
    <property type="protein sequence ID" value="KAK7243309.1"/>
    <property type="molecule type" value="Genomic_DNA"/>
</dbReference>
<comment type="caution">
    <text evidence="2">The sequence shown here is derived from an EMBL/GenBank/DDBJ whole genome shotgun (WGS) entry which is preliminary data.</text>
</comment>
<sequence length="165" mass="19066">MMKSTLIKDLYGEIERLKGRRDMEANVAPHDHEEKDEEYVLLDLNDVSRLLDIPPNAKYVLTMFSILSILSSCYLYIYSVLHHVLISDHLTSDDSILSLLRVFWPIFDKFFSSEHMENGNLSMAACRALSLAIQPTLWAHLFFSWVTHGKYCCISITSLLGFRYV</sequence>
<accession>A0AAN9DZ01</accession>
<gene>
    <name evidence="2" type="ORF">RIF29_38102</name>
</gene>